<keyword evidence="8" id="KW-1185">Reference proteome</keyword>
<evidence type="ECO:0000256" key="4">
    <source>
        <dbReference type="ARBA" id="ARBA00023136"/>
    </source>
</evidence>
<feature type="domain" description="O-antigen ligase-related" evidence="6">
    <location>
        <begin position="239"/>
        <end position="351"/>
    </location>
</feature>
<organism evidence="7 8">
    <name type="scientific">Botrimarina colliarenosi</name>
    <dbReference type="NCBI Taxonomy" id="2528001"/>
    <lineage>
        <taxon>Bacteria</taxon>
        <taxon>Pseudomonadati</taxon>
        <taxon>Planctomycetota</taxon>
        <taxon>Planctomycetia</taxon>
        <taxon>Pirellulales</taxon>
        <taxon>Lacipirellulaceae</taxon>
        <taxon>Botrimarina</taxon>
    </lineage>
</organism>
<dbReference type="PANTHER" id="PTHR37422:SF13">
    <property type="entry name" value="LIPOPOLYSACCHARIDE BIOSYNTHESIS PROTEIN PA4999-RELATED"/>
    <property type="match status" value="1"/>
</dbReference>
<dbReference type="InterPro" id="IPR007016">
    <property type="entry name" value="O-antigen_ligase-rel_domated"/>
</dbReference>
<dbReference type="Proteomes" id="UP000317421">
    <property type="component" value="Unassembled WGS sequence"/>
</dbReference>
<sequence length="447" mass="49170">MLLLQVSQLEQLSDLAKNQLGLVIFAVIVMAMFGVISTFSEWARCIGLGLMMWLASLERPIETEYYSLEMTRWLQMLSNSSRVLSIGLLGTLVLGGLFARNNDRKQLFSWPLITLVALQLLNCLKMLAQEDVSRFLSTTPTVIAIFLFAAVGFGRVLGRERGIEMLLWGVLLSGFLFVGGTIHELLLNSASVFANNRLYGTTFNPQPAGMMCALLGMIATYLLIHDRRHYLSKPVLLALLVLLGLGLVATGSRTALLSAAVGFAMLLRNKAFISIAVAAVVIYAVLVLANSFEGIQTSQDRLLDTTNTRRDSWQSLIDQFLSNPLFGSEIEGSGTAESSYLGVAARLGIIGIGFLGAFCFATLRMLYQLFRIRSADPRLRAAGDLVTALVVAFATSCFFDAYLFGSISWHMLLLYVALTIGQYLIEKAHQPVVVMSRYPVPTRMAYQ</sequence>
<feature type="transmembrane region" description="Helical" evidence="5">
    <location>
        <begin position="165"/>
        <end position="187"/>
    </location>
</feature>
<evidence type="ECO:0000256" key="1">
    <source>
        <dbReference type="ARBA" id="ARBA00004141"/>
    </source>
</evidence>
<dbReference type="PANTHER" id="PTHR37422">
    <property type="entry name" value="TEICHURONIC ACID BIOSYNTHESIS PROTEIN TUAE"/>
    <property type="match status" value="1"/>
</dbReference>
<feature type="transmembrane region" description="Helical" evidence="5">
    <location>
        <begin position="135"/>
        <end position="153"/>
    </location>
</feature>
<feature type="transmembrane region" description="Helical" evidence="5">
    <location>
        <begin position="83"/>
        <end position="101"/>
    </location>
</feature>
<feature type="transmembrane region" description="Helical" evidence="5">
    <location>
        <begin position="20"/>
        <end position="43"/>
    </location>
</feature>
<dbReference type="OrthoDB" id="477469at2"/>
<feature type="transmembrane region" description="Helical" evidence="5">
    <location>
        <begin position="271"/>
        <end position="292"/>
    </location>
</feature>
<dbReference type="AlphaFoldDB" id="A0A5C6APM1"/>
<feature type="transmembrane region" description="Helical" evidence="5">
    <location>
        <begin position="379"/>
        <end position="401"/>
    </location>
</feature>
<keyword evidence="3 5" id="KW-1133">Transmembrane helix</keyword>
<name>A0A5C6APM1_9BACT</name>
<dbReference type="EMBL" id="SJPR01000001">
    <property type="protein sequence ID" value="TWU00134.1"/>
    <property type="molecule type" value="Genomic_DNA"/>
</dbReference>
<evidence type="ECO:0000313" key="7">
    <source>
        <dbReference type="EMBL" id="TWU00134.1"/>
    </source>
</evidence>
<comment type="caution">
    <text evidence="7">The sequence shown here is derived from an EMBL/GenBank/DDBJ whole genome shotgun (WGS) entry which is preliminary data.</text>
</comment>
<protein>
    <recommendedName>
        <fullName evidence="6">O-antigen ligase-related domain-containing protein</fullName>
    </recommendedName>
</protein>
<feature type="transmembrane region" description="Helical" evidence="5">
    <location>
        <begin position="236"/>
        <end position="264"/>
    </location>
</feature>
<dbReference type="RefSeq" id="WP_146443727.1">
    <property type="nucleotide sequence ID" value="NZ_SJPR01000001.1"/>
</dbReference>
<dbReference type="GO" id="GO:0016020">
    <property type="term" value="C:membrane"/>
    <property type="evidence" value="ECO:0007669"/>
    <property type="project" value="UniProtKB-SubCell"/>
</dbReference>
<gene>
    <name evidence="7" type="ORF">Pla108_10780</name>
</gene>
<keyword evidence="2 5" id="KW-0812">Transmembrane</keyword>
<reference evidence="7 8" key="1">
    <citation type="submission" date="2019-02" db="EMBL/GenBank/DDBJ databases">
        <title>Deep-cultivation of Planctomycetes and their phenomic and genomic characterization uncovers novel biology.</title>
        <authorList>
            <person name="Wiegand S."/>
            <person name="Jogler M."/>
            <person name="Boedeker C."/>
            <person name="Pinto D."/>
            <person name="Vollmers J."/>
            <person name="Rivas-Marin E."/>
            <person name="Kohn T."/>
            <person name="Peeters S.H."/>
            <person name="Heuer A."/>
            <person name="Rast P."/>
            <person name="Oberbeckmann S."/>
            <person name="Bunk B."/>
            <person name="Jeske O."/>
            <person name="Meyerdierks A."/>
            <person name="Storesund J.E."/>
            <person name="Kallscheuer N."/>
            <person name="Luecker S."/>
            <person name="Lage O.M."/>
            <person name="Pohl T."/>
            <person name="Merkel B.J."/>
            <person name="Hornburger P."/>
            <person name="Mueller R.-W."/>
            <person name="Bruemmer F."/>
            <person name="Labrenz M."/>
            <person name="Spormann A.M."/>
            <person name="Op Den Camp H."/>
            <person name="Overmann J."/>
            <person name="Amann R."/>
            <person name="Jetten M.S.M."/>
            <person name="Mascher T."/>
            <person name="Medema M.H."/>
            <person name="Devos D.P."/>
            <person name="Kaster A.-K."/>
            <person name="Ovreas L."/>
            <person name="Rohde M."/>
            <person name="Galperin M.Y."/>
            <person name="Jogler C."/>
        </authorList>
    </citation>
    <scope>NUCLEOTIDE SEQUENCE [LARGE SCALE GENOMIC DNA]</scope>
    <source>
        <strain evidence="7 8">Pla108</strain>
    </source>
</reference>
<evidence type="ECO:0000313" key="8">
    <source>
        <dbReference type="Proteomes" id="UP000317421"/>
    </source>
</evidence>
<proteinExistence type="predicted"/>
<evidence type="ECO:0000256" key="3">
    <source>
        <dbReference type="ARBA" id="ARBA00022989"/>
    </source>
</evidence>
<dbReference type="InterPro" id="IPR051533">
    <property type="entry name" value="WaaL-like"/>
</dbReference>
<feature type="transmembrane region" description="Helical" evidence="5">
    <location>
        <begin position="343"/>
        <end position="367"/>
    </location>
</feature>
<evidence type="ECO:0000256" key="2">
    <source>
        <dbReference type="ARBA" id="ARBA00022692"/>
    </source>
</evidence>
<keyword evidence="4 5" id="KW-0472">Membrane</keyword>
<accession>A0A5C6APM1</accession>
<feature type="transmembrane region" description="Helical" evidence="5">
    <location>
        <begin position="208"/>
        <end position="224"/>
    </location>
</feature>
<feature type="transmembrane region" description="Helical" evidence="5">
    <location>
        <begin position="107"/>
        <end position="128"/>
    </location>
</feature>
<evidence type="ECO:0000259" key="6">
    <source>
        <dbReference type="Pfam" id="PF04932"/>
    </source>
</evidence>
<dbReference type="Pfam" id="PF04932">
    <property type="entry name" value="Wzy_C"/>
    <property type="match status" value="1"/>
</dbReference>
<comment type="subcellular location">
    <subcellularLocation>
        <location evidence="1">Membrane</location>
        <topology evidence="1">Multi-pass membrane protein</topology>
    </subcellularLocation>
</comment>
<evidence type="ECO:0000256" key="5">
    <source>
        <dbReference type="SAM" id="Phobius"/>
    </source>
</evidence>